<comment type="similarity">
    <text evidence="3">Belongs to the polyprenol kinase family.</text>
</comment>
<feature type="domain" description="MYND-type" evidence="19">
    <location>
        <begin position="293"/>
        <end position="332"/>
    </location>
</feature>
<evidence type="ECO:0000256" key="17">
    <source>
        <dbReference type="ARBA" id="ARBA00048889"/>
    </source>
</evidence>
<evidence type="ECO:0000256" key="10">
    <source>
        <dbReference type="ARBA" id="ARBA00022777"/>
    </source>
</evidence>
<keyword evidence="13" id="KW-1133">Transmembrane helix</keyword>
<reference evidence="20 21" key="1">
    <citation type="journal article" date="2015" name="Genome Biol. Evol.">
        <title>Phylogenomic analyses indicate that early fungi evolved digesting cell walls of algal ancestors of land plants.</title>
        <authorList>
            <person name="Chang Y."/>
            <person name="Wang S."/>
            <person name="Sekimoto S."/>
            <person name="Aerts A.L."/>
            <person name="Choi C."/>
            <person name="Clum A."/>
            <person name="LaButti K.M."/>
            <person name="Lindquist E.A."/>
            <person name="Yee Ngan C."/>
            <person name="Ohm R.A."/>
            <person name="Salamov A.A."/>
            <person name="Grigoriev I.V."/>
            <person name="Spatafora J.W."/>
            <person name="Berbee M.L."/>
        </authorList>
    </citation>
    <scope>NUCLEOTIDE SEQUENCE [LARGE SCALE GENOMIC DNA]</scope>
    <source>
        <strain evidence="20 21">JEL478</strain>
    </source>
</reference>
<dbReference type="Proteomes" id="UP000070544">
    <property type="component" value="Unassembled WGS sequence"/>
</dbReference>
<keyword evidence="5" id="KW-0934">Plastid</keyword>
<comment type="pathway">
    <text evidence="15">Cofactor biosynthesis; tocopherol biosynthesis.</text>
</comment>
<keyword evidence="6" id="KW-0808">Transferase</keyword>
<keyword evidence="4" id="KW-0150">Chloroplast</keyword>
<evidence type="ECO:0000256" key="7">
    <source>
        <dbReference type="ARBA" id="ARBA00022692"/>
    </source>
</evidence>
<keyword evidence="11" id="KW-0862">Zinc</keyword>
<sequence length="437" mass="49780">MSLLAELISTNDVLARMEERKHGYERTIGEFCQLWPGFGTPKDPIQYEQHEQAIRLALSTFRKLWAELKNADEERHMEAMATSRKVVRQLLASSFGRQIAIYSFPSIPTEASHIRREVFLNLAVRSRACRRMIFEPTLNLLPRFINAIALSLSAAVKVAESGVSLHEEERVRLGMLGDVKDCLDTLIRIVTPEMGLEGATFYASVVKSNDNLYNALGETLRATRLGAVPASDTHSLLHIYSTVELQLQIKFHVQLPFSQFLLMSIFSRGERLPRSANSKFWKSLSDKEAESGCAADGCETLNPKMLCERCRVLKYCSTECQNAHRELHKKQCEKLQKNLTYVKAYWNTFKDTLVESVCATVGCMNLAPQRKCTRCHMAQYCDETCQKTHWKLHRAVCREDFWNVEGIFPADMLALFHSSTRSGPSSPRFYTQSITTF</sequence>
<organism evidence="20 21">
    <name type="scientific">Gonapodya prolifera (strain JEL478)</name>
    <name type="common">Monoblepharis prolifera</name>
    <dbReference type="NCBI Taxonomy" id="1344416"/>
    <lineage>
        <taxon>Eukaryota</taxon>
        <taxon>Fungi</taxon>
        <taxon>Fungi incertae sedis</taxon>
        <taxon>Chytridiomycota</taxon>
        <taxon>Chytridiomycota incertae sedis</taxon>
        <taxon>Monoblepharidomycetes</taxon>
        <taxon>Monoblepharidales</taxon>
        <taxon>Gonapodyaceae</taxon>
        <taxon>Gonapodya</taxon>
    </lineage>
</organism>
<dbReference type="GO" id="GO:0008270">
    <property type="term" value="F:zinc ion binding"/>
    <property type="evidence" value="ECO:0007669"/>
    <property type="project" value="UniProtKB-KW"/>
</dbReference>
<evidence type="ECO:0000256" key="2">
    <source>
        <dbReference type="ARBA" id="ARBA00004229"/>
    </source>
</evidence>
<evidence type="ECO:0000256" key="6">
    <source>
        <dbReference type="ARBA" id="ARBA00022679"/>
    </source>
</evidence>
<dbReference type="PROSITE" id="PS01360">
    <property type="entry name" value="ZF_MYND_1"/>
    <property type="match status" value="1"/>
</dbReference>
<dbReference type="AlphaFoldDB" id="A0A139AKN4"/>
<evidence type="ECO:0000256" key="1">
    <source>
        <dbReference type="ARBA" id="ARBA00004141"/>
    </source>
</evidence>
<dbReference type="EMBL" id="KQ965747">
    <property type="protein sequence ID" value="KXS17330.1"/>
    <property type="molecule type" value="Genomic_DNA"/>
</dbReference>
<keyword evidence="21" id="KW-1185">Reference proteome</keyword>
<proteinExistence type="inferred from homology"/>
<dbReference type="InterPro" id="IPR002893">
    <property type="entry name" value="Znf_MYND"/>
</dbReference>
<comment type="subcellular location">
    <subcellularLocation>
        <location evidence="1">Membrane</location>
        <topology evidence="1">Multi-pass membrane protein</topology>
    </subcellularLocation>
    <subcellularLocation>
        <location evidence="2">Plastid</location>
        <location evidence="2">Chloroplast</location>
    </subcellularLocation>
</comment>
<name>A0A139AKN4_GONPJ</name>
<dbReference type="EC" id="2.7.1.182" evidence="16"/>
<evidence type="ECO:0000259" key="19">
    <source>
        <dbReference type="PROSITE" id="PS50865"/>
    </source>
</evidence>
<feature type="domain" description="MYND-type" evidence="19">
    <location>
        <begin position="360"/>
        <end position="397"/>
    </location>
</feature>
<dbReference type="Pfam" id="PF01753">
    <property type="entry name" value="zf-MYND"/>
    <property type="match status" value="2"/>
</dbReference>
<protein>
    <recommendedName>
        <fullName evidence="16">phytol kinase</fullName>
        <ecNumber evidence="16">2.7.1.182</ecNumber>
    </recommendedName>
</protein>
<evidence type="ECO:0000256" key="16">
    <source>
        <dbReference type="ARBA" id="ARBA00039024"/>
    </source>
</evidence>
<gene>
    <name evidence="20" type="ORF">M427DRAFT_54620</name>
</gene>
<keyword evidence="9 18" id="KW-0863">Zinc-finger</keyword>
<dbReference type="PROSITE" id="PS50865">
    <property type="entry name" value="ZF_MYND_2"/>
    <property type="match status" value="2"/>
</dbReference>
<dbReference type="SUPFAM" id="SSF144232">
    <property type="entry name" value="HIT/MYND zinc finger-like"/>
    <property type="match status" value="2"/>
</dbReference>
<evidence type="ECO:0000256" key="4">
    <source>
        <dbReference type="ARBA" id="ARBA00022528"/>
    </source>
</evidence>
<evidence type="ECO:0000256" key="14">
    <source>
        <dbReference type="ARBA" id="ARBA00023136"/>
    </source>
</evidence>
<evidence type="ECO:0000256" key="9">
    <source>
        <dbReference type="ARBA" id="ARBA00022771"/>
    </source>
</evidence>
<keyword evidence="12" id="KW-0809">Transit peptide</keyword>
<dbReference type="GO" id="GO:0016020">
    <property type="term" value="C:membrane"/>
    <property type="evidence" value="ECO:0007669"/>
    <property type="project" value="UniProtKB-SubCell"/>
</dbReference>
<evidence type="ECO:0000256" key="11">
    <source>
        <dbReference type="ARBA" id="ARBA00022833"/>
    </source>
</evidence>
<keyword evidence="7" id="KW-0812">Transmembrane</keyword>
<evidence type="ECO:0000313" key="21">
    <source>
        <dbReference type="Proteomes" id="UP000070544"/>
    </source>
</evidence>
<evidence type="ECO:0000256" key="18">
    <source>
        <dbReference type="PROSITE-ProRule" id="PRU00134"/>
    </source>
</evidence>
<evidence type="ECO:0000313" key="20">
    <source>
        <dbReference type="EMBL" id="KXS17330.1"/>
    </source>
</evidence>
<evidence type="ECO:0000256" key="8">
    <source>
        <dbReference type="ARBA" id="ARBA00022723"/>
    </source>
</evidence>
<evidence type="ECO:0000256" key="12">
    <source>
        <dbReference type="ARBA" id="ARBA00022946"/>
    </source>
</evidence>
<evidence type="ECO:0000256" key="13">
    <source>
        <dbReference type="ARBA" id="ARBA00022989"/>
    </source>
</evidence>
<evidence type="ECO:0000256" key="5">
    <source>
        <dbReference type="ARBA" id="ARBA00022640"/>
    </source>
</evidence>
<dbReference type="InterPro" id="IPR039606">
    <property type="entry name" value="Phytol/farnesol_kinase"/>
</dbReference>
<keyword evidence="14" id="KW-0472">Membrane</keyword>
<dbReference type="PANTHER" id="PTHR32523:SF8">
    <property type="entry name" value="DOLICHOL KINASE"/>
    <property type="match status" value="1"/>
</dbReference>
<keyword evidence="8" id="KW-0479">Metal-binding</keyword>
<evidence type="ECO:0000256" key="3">
    <source>
        <dbReference type="ARBA" id="ARBA00010794"/>
    </source>
</evidence>
<evidence type="ECO:0000256" key="15">
    <source>
        <dbReference type="ARBA" id="ARBA00024015"/>
    </source>
</evidence>
<dbReference type="OrthoDB" id="2212237at2759"/>
<dbReference type="PANTHER" id="PTHR32523">
    <property type="entry name" value="PHYTOL KINASE 1, CHLOROPLASTIC"/>
    <property type="match status" value="1"/>
</dbReference>
<dbReference type="Gene3D" id="6.10.140.2220">
    <property type="match status" value="2"/>
</dbReference>
<keyword evidence="10" id="KW-0418">Kinase</keyword>
<dbReference type="GO" id="GO:0010276">
    <property type="term" value="F:phytol kinase activity"/>
    <property type="evidence" value="ECO:0007669"/>
    <property type="project" value="UniProtKB-EC"/>
</dbReference>
<comment type="catalytic activity">
    <reaction evidence="17">
        <text>phytol + CTP = phytyl phosphate + CDP + H(+)</text>
        <dbReference type="Rhea" id="RHEA:38055"/>
        <dbReference type="ChEBI" id="CHEBI:15378"/>
        <dbReference type="ChEBI" id="CHEBI:17327"/>
        <dbReference type="ChEBI" id="CHEBI:37563"/>
        <dbReference type="ChEBI" id="CHEBI:58069"/>
        <dbReference type="ChEBI" id="CHEBI:75483"/>
        <dbReference type="EC" id="2.7.1.182"/>
    </reaction>
</comment>
<accession>A0A139AKN4</accession>